<dbReference type="InterPro" id="IPR041366">
    <property type="entry name" value="Pre-PUA"/>
</dbReference>
<dbReference type="Proteomes" id="UP000030758">
    <property type="component" value="Unassembled WGS sequence"/>
</dbReference>
<proteinExistence type="inferred from homology"/>
<dbReference type="Pfam" id="PF26292">
    <property type="entry name" value="PUA_elF2D"/>
    <property type="match status" value="1"/>
</dbReference>
<organism evidence="5">
    <name type="scientific">Trichuris suis</name>
    <name type="common">pig whipworm</name>
    <dbReference type="NCBI Taxonomy" id="68888"/>
    <lineage>
        <taxon>Eukaryota</taxon>
        <taxon>Metazoa</taxon>
        <taxon>Ecdysozoa</taxon>
        <taxon>Nematoda</taxon>
        <taxon>Enoplea</taxon>
        <taxon>Dorylaimia</taxon>
        <taxon>Trichinellida</taxon>
        <taxon>Trichuridae</taxon>
        <taxon>Trichuris</taxon>
    </lineage>
</organism>
<dbReference type="InterPro" id="IPR015947">
    <property type="entry name" value="PUA-like_sf"/>
</dbReference>
<dbReference type="PANTHER" id="PTHR22798:SF0">
    <property type="entry name" value="MALIGNANT T-CELL-AMPLIFIED SEQUENCE 1"/>
    <property type="match status" value="1"/>
</dbReference>
<dbReference type="EMBL" id="KL367499">
    <property type="protein sequence ID" value="KFD68996.1"/>
    <property type="molecule type" value="Genomic_DNA"/>
</dbReference>
<dbReference type="NCBIfam" id="TIGR00451">
    <property type="entry name" value="unchar_dom_2"/>
    <property type="match status" value="1"/>
</dbReference>
<dbReference type="InterPro" id="IPR002478">
    <property type="entry name" value="PUA"/>
</dbReference>
<keyword evidence="3" id="KW-0963">Cytoplasm</keyword>
<evidence type="ECO:0000256" key="3">
    <source>
        <dbReference type="ARBA" id="ARBA00022490"/>
    </source>
</evidence>
<dbReference type="InterPro" id="IPR016437">
    <property type="entry name" value="MCT-1/Tma20"/>
</dbReference>
<dbReference type="SMART" id="SM00359">
    <property type="entry name" value="PUA"/>
    <property type="match status" value="1"/>
</dbReference>
<evidence type="ECO:0000313" key="5">
    <source>
        <dbReference type="EMBL" id="KFD68996.1"/>
    </source>
</evidence>
<dbReference type="PROSITE" id="PS50890">
    <property type="entry name" value="PUA"/>
    <property type="match status" value="1"/>
</dbReference>
<dbReference type="SUPFAM" id="SSF88697">
    <property type="entry name" value="PUA domain-like"/>
    <property type="match status" value="1"/>
</dbReference>
<name>A0A085NHQ0_9BILA</name>
<dbReference type="InterPro" id="IPR048248">
    <property type="entry name" value="PUA_eIF2d-like"/>
</dbReference>
<dbReference type="GO" id="GO:0003723">
    <property type="term" value="F:RNA binding"/>
    <property type="evidence" value="ECO:0007669"/>
    <property type="project" value="InterPro"/>
</dbReference>
<dbReference type="GO" id="GO:0005737">
    <property type="term" value="C:cytoplasm"/>
    <property type="evidence" value="ECO:0007669"/>
    <property type="project" value="UniProtKB-SubCell"/>
</dbReference>
<dbReference type="GO" id="GO:0001731">
    <property type="term" value="P:formation of translation preinitiation complex"/>
    <property type="evidence" value="ECO:0007669"/>
    <property type="project" value="TreeGrafter"/>
</dbReference>
<dbReference type="Pfam" id="PF17832">
    <property type="entry name" value="Pre-PUA"/>
    <property type="match status" value="1"/>
</dbReference>
<evidence type="ECO:0000259" key="4">
    <source>
        <dbReference type="SMART" id="SM00359"/>
    </source>
</evidence>
<dbReference type="FunFam" id="3.10.400.20:FF:000001">
    <property type="entry name" value="Malignant T-cell-amplified sequence 1"/>
    <property type="match status" value="1"/>
</dbReference>
<evidence type="ECO:0000256" key="2">
    <source>
        <dbReference type="ARBA" id="ARBA00008955"/>
    </source>
</evidence>
<dbReference type="AlphaFoldDB" id="A0A085NHQ0"/>
<dbReference type="CDD" id="cd11609">
    <property type="entry name" value="MCT1_N"/>
    <property type="match status" value="1"/>
</dbReference>
<dbReference type="PANTHER" id="PTHR22798">
    <property type="entry name" value="MCT-1 PROTEIN"/>
    <property type="match status" value="1"/>
</dbReference>
<sequence>MTSCKNGSQTTIQANEFDYGESAISSAFVERCPFVLVALLLSVNPNRTHRKCLPLMEVVHFYTAFMLIKNELASEVTVSGMFKKFNEKESISGSQQLKGSVQKDIRRRLLEVYPSVEPFIDQIFPKKESFRLIKCHEHVELLANSQGDILFFKHRNGNYMPTLRLLHQYPFLLPAQQVDKGAIRFVLSGAHIMCPGLTSPGASLLPDVPAGAIVAITAEGKQHALAIGQMKLSSSDILKINKGVGIESIHYLNDGLWQLRPMK</sequence>
<comment type="subcellular location">
    <subcellularLocation>
        <location evidence="1">Cytoplasm</location>
    </subcellularLocation>
</comment>
<reference evidence="5" key="1">
    <citation type="journal article" date="2014" name="Nat. Genet.">
        <title>Genome and transcriptome of the porcine whipworm Trichuris suis.</title>
        <authorList>
            <person name="Jex A.R."/>
            <person name="Nejsum P."/>
            <person name="Schwarz E.M."/>
            <person name="Hu L."/>
            <person name="Young N.D."/>
            <person name="Hall R.S."/>
            <person name="Korhonen P.K."/>
            <person name="Liao S."/>
            <person name="Thamsborg S."/>
            <person name="Xia J."/>
            <person name="Xu P."/>
            <person name="Wang S."/>
            <person name="Scheerlinck J.P."/>
            <person name="Hofmann A."/>
            <person name="Sternberg P.W."/>
            <person name="Wang J."/>
            <person name="Gasser R.B."/>
        </authorList>
    </citation>
    <scope>NUCLEOTIDE SEQUENCE [LARGE SCALE GENOMIC DNA]</scope>
    <source>
        <strain evidence="5">DCEP-RM93F</strain>
    </source>
</reference>
<dbReference type="Gene3D" id="3.10.400.20">
    <property type="match status" value="1"/>
</dbReference>
<dbReference type="CDD" id="cd21155">
    <property type="entry name" value="PUA_MCTS-1-like"/>
    <property type="match status" value="1"/>
</dbReference>
<evidence type="ECO:0000256" key="1">
    <source>
        <dbReference type="ARBA" id="ARBA00004496"/>
    </source>
</evidence>
<comment type="similarity">
    <text evidence="2">Belongs to the MCTS1 family.</text>
</comment>
<accession>A0A085NHQ0</accession>
<protein>
    <recommendedName>
        <fullName evidence="4">PUA domain-containing protein</fullName>
    </recommendedName>
</protein>
<feature type="domain" description="PUA" evidence="4">
    <location>
        <begin position="174"/>
        <end position="253"/>
    </location>
</feature>
<dbReference type="InterPro" id="IPR004521">
    <property type="entry name" value="Uncharacterised_CHP00451"/>
</dbReference>
<gene>
    <name evidence="5" type="ORF">M514_06669</name>
</gene>
<dbReference type="GO" id="GO:0002188">
    <property type="term" value="P:translation reinitiation"/>
    <property type="evidence" value="ECO:0007669"/>
    <property type="project" value="UniProtKB-ARBA"/>
</dbReference>